<evidence type="ECO:0000256" key="2">
    <source>
        <dbReference type="ARBA" id="ARBA00023002"/>
    </source>
</evidence>
<evidence type="ECO:0000313" key="7">
    <source>
        <dbReference type="Proteomes" id="UP000241167"/>
    </source>
</evidence>
<gene>
    <name evidence="4" type="primary">aroE</name>
    <name evidence="6" type="ORF">C7I55_07110</name>
</gene>
<dbReference type="UniPathway" id="UPA00053">
    <property type="reaction ID" value="UER00087"/>
</dbReference>
<dbReference type="InterPro" id="IPR022893">
    <property type="entry name" value="Shikimate_DH_fam"/>
</dbReference>
<keyword evidence="2 4" id="KW-0560">Oxidoreductase</keyword>
<dbReference type="OrthoDB" id="9792692at2"/>
<protein>
    <recommendedName>
        <fullName evidence="4">Shikimate dehydrogenase (NADP(+))</fullName>
        <shortName evidence="4">SDH</shortName>
        <ecNumber evidence="4">1.1.1.25</ecNumber>
    </recommendedName>
</protein>
<feature type="binding site" evidence="4">
    <location>
        <position position="245"/>
    </location>
    <ligand>
        <name>shikimate</name>
        <dbReference type="ChEBI" id="CHEBI:36208"/>
    </ligand>
</feature>
<dbReference type="PANTHER" id="PTHR21089:SF1">
    <property type="entry name" value="BIFUNCTIONAL 3-DEHYDROQUINATE DEHYDRATASE_SHIKIMATE DEHYDROGENASE, CHLOROPLASTIC"/>
    <property type="match status" value="1"/>
</dbReference>
<comment type="pathway">
    <text evidence="1 4">Metabolic intermediate biosynthesis; chorismate biosynthesis; chorismate from D-erythrose 4-phosphate and phosphoenolpyruvate: step 4/7.</text>
</comment>
<feature type="binding site" evidence="4">
    <location>
        <position position="243"/>
    </location>
    <ligand>
        <name>NADP(+)</name>
        <dbReference type="ChEBI" id="CHEBI:58349"/>
    </ligand>
</feature>
<feature type="binding site" evidence="4">
    <location>
        <begin position="34"/>
        <end position="36"/>
    </location>
    <ligand>
        <name>shikimate</name>
        <dbReference type="ChEBI" id="CHEBI:36208"/>
    </ligand>
</feature>
<dbReference type="EC" id="1.1.1.25" evidence="4"/>
<evidence type="ECO:0000256" key="1">
    <source>
        <dbReference type="ARBA" id="ARBA00004871"/>
    </source>
</evidence>
<evidence type="ECO:0000313" key="6">
    <source>
        <dbReference type="EMBL" id="PSJ42015.1"/>
    </source>
</evidence>
<keyword evidence="7" id="KW-1185">Reference proteome</keyword>
<reference evidence="6 7" key="1">
    <citation type="submission" date="2018-03" db="EMBL/GenBank/DDBJ databases">
        <title>The draft genome of Sphingosinicella sp. GL-C-18.</title>
        <authorList>
            <person name="Liu L."/>
            <person name="Li L."/>
            <person name="Liang L."/>
            <person name="Zhang X."/>
            <person name="Wang T."/>
        </authorList>
    </citation>
    <scope>NUCLEOTIDE SEQUENCE [LARGE SCALE GENOMIC DNA]</scope>
    <source>
        <strain evidence="6 7">GL-C-18</strain>
    </source>
</reference>
<dbReference type="InterPro" id="IPR013708">
    <property type="entry name" value="Shikimate_DH-bd_N"/>
</dbReference>
<dbReference type="PANTHER" id="PTHR21089">
    <property type="entry name" value="SHIKIMATE DEHYDROGENASE"/>
    <property type="match status" value="1"/>
</dbReference>
<dbReference type="NCBIfam" id="NF009201">
    <property type="entry name" value="PRK12549.1"/>
    <property type="match status" value="1"/>
</dbReference>
<dbReference type="Gene3D" id="3.40.50.10860">
    <property type="entry name" value="Leucine Dehydrogenase, chain A, domain 1"/>
    <property type="match status" value="1"/>
</dbReference>
<organism evidence="6 7">
    <name type="scientific">Allosphingosinicella deserti</name>
    <dbReference type="NCBI Taxonomy" id="2116704"/>
    <lineage>
        <taxon>Bacteria</taxon>
        <taxon>Pseudomonadati</taxon>
        <taxon>Pseudomonadota</taxon>
        <taxon>Alphaproteobacteria</taxon>
        <taxon>Sphingomonadales</taxon>
        <taxon>Sphingomonadaceae</taxon>
        <taxon>Allosphingosinicella</taxon>
    </lineage>
</organism>
<dbReference type="SUPFAM" id="SSF53223">
    <property type="entry name" value="Aminoacid dehydrogenase-like, N-terminal domain"/>
    <property type="match status" value="1"/>
</dbReference>
<name>A0A2P7QVL8_9SPHN</name>
<dbReference type="GO" id="GO:0009423">
    <property type="term" value="P:chorismate biosynthetic process"/>
    <property type="evidence" value="ECO:0007669"/>
    <property type="project" value="UniProtKB-UniRule"/>
</dbReference>
<accession>A0A2P7QVL8</accession>
<comment type="caution">
    <text evidence="6">The sequence shown here is derived from an EMBL/GenBank/DDBJ whole genome shotgun (WGS) entry which is preliminary data.</text>
</comment>
<feature type="binding site" evidence="4">
    <location>
        <position position="102"/>
    </location>
    <ligand>
        <name>NADP(+)</name>
        <dbReference type="ChEBI" id="CHEBI:58349"/>
    </ligand>
</feature>
<evidence type="ECO:0000256" key="4">
    <source>
        <dbReference type="HAMAP-Rule" id="MF_00222"/>
    </source>
</evidence>
<dbReference type="Gene3D" id="3.40.50.720">
    <property type="entry name" value="NAD(P)-binding Rossmann-like Domain"/>
    <property type="match status" value="1"/>
</dbReference>
<comment type="function">
    <text evidence="4">Involved in the biosynthesis of the chorismate, which leads to the biosynthesis of aromatic amino acids. Catalyzes the reversible NADPH linked reduction of 3-dehydroshikimate (DHSA) to yield shikimate (SA).</text>
</comment>
<dbReference type="InterPro" id="IPR046346">
    <property type="entry name" value="Aminoacid_DH-like_N_sf"/>
</dbReference>
<comment type="subunit">
    <text evidence="4">Homodimer.</text>
</comment>
<dbReference type="SUPFAM" id="SSF51735">
    <property type="entry name" value="NAD(P)-binding Rossmann-fold domains"/>
    <property type="match status" value="1"/>
</dbReference>
<evidence type="ECO:0000256" key="3">
    <source>
        <dbReference type="ARBA" id="ARBA00023141"/>
    </source>
</evidence>
<dbReference type="GO" id="GO:0050661">
    <property type="term" value="F:NADP binding"/>
    <property type="evidence" value="ECO:0007669"/>
    <property type="project" value="TreeGrafter"/>
</dbReference>
<dbReference type="Pfam" id="PF08501">
    <property type="entry name" value="Shikimate_dh_N"/>
    <property type="match status" value="1"/>
</dbReference>
<keyword evidence="3 4" id="KW-0057">Aromatic amino acid biosynthesis</keyword>
<feature type="active site" description="Proton acceptor" evidence="4">
    <location>
        <position position="90"/>
    </location>
</feature>
<evidence type="ECO:0000259" key="5">
    <source>
        <dbReference type="Pfam" id="PF08501"/>
    </source>
</evidence>
<dbReference type="Proteomes" id="UP000241167">
    <property type="component" value="Unassembled WGS sequence"/>
</dbReference>
<dbReference type="GO" id="GO:0019632">
    <property type="term" value="P:shikimate metabolic process"/>
    <property type="evidence" value="ECO:0007669"/>
    <property type="project" value="TreeGrafter"/>
</dbReference>
<dbReference type="CDD" id="cd01065">
    <property type="entry name" value="NAD_bind_Shikimate_DH"/>
    <property type="match status" value="1"/>
</dbReference>
<keyword evidence="4" id="KW-0028">Amino-acid biosynthesis</keyword>
<feature type="binding site" evidence="4">
    <location>
        <position position="86"/>
    </location>
    <ligand>
        <name>shikimate</name>
        <dbReference type="ChEBI" id="CHEBI:36208"/>
    </ligand>
</feature>
<feature type="binding site" evidence="4">
    <location>
        <position position="111"/>
    </location>
    <ligand>
        <name>shikimate</name>
        <dbReference type="ChEBI" id="CHEBI:36208"/>
    </ligand>
</feature>
<dbReference type="RefSeq" id="WP_106512182.1">
    <property type="nucleotide sequence ID" value="NZ_PXYI01000002.1"/>
</dbReference>
<sequence length="305" mass="31761">MVRGAEDGRAPKAVAAADGRRYLTGLIGNGILASRSPWLHEQEAAAQGVRLLYCLYDLAERGLGADDLPRLLEAGRLLSFAGFNVTHPYKQAIIPHLDALSDNARRIGAVNSVQFSDGRAIGHNTDSLGFGESLARGLPGAALGTIVQIGTGGAGAATAYALLAAGVRRLVLHDQDPLRAAGLAERLRPMFGGDDRVEIGTDLATSLAAADGIVNATPVGMVGHPGLPLPEASLRPEMWVADIVYFPLETALLRAARAKGCRTLDGSGMVVFQAAAAFDIFTGLEADGERMLAGFRQTLGGDPAC</sequence>
<dbReference type="AlphaFoldDB" id="A0A2P7QVL8"/>
<keyword evidence="4" id="KW-0521">NADP</keyword>
<dbReference type="GO" id="GO:0009073">
    <property type="term" value="P:aromatic amino acid family biosynthetic process"/>
    <property type="evidence" value="ECO:0007669"/>
    <property type="project" value="UniProtKB-KW"/>
</dbReference>
<dbReference type="InterPro" id="IPR036291">
    <property type="entry name" value="NAD(P)-bd_dom_sf"/>
</dbReference>
<feature type="binding site" evidence="4">
    <location>
        <position position="126"/>
    </location>
    <ligand>
        <name>shikimate</name>
        <dbReference type="ChEBI" id="CHEBI:36208"/>
    </ligand>
</feature>
<feature type="binding site" evidence="4">
    <location>
        <position position="266"/>
    </location>
    <ligand>
        <name>NADP(+)</name>
        <dbReference type="ChEBI" id="CHEBI:58349"/>
    </ligand>
</feature>
<dbReference type="GO" id="GO:0004764">
    <property type="term" value="F:shikimate 3-dehydrogenase (NADP+) activity"/>
    <property type="evidence" value="ECO:0007669"/>
    <property type="project" value="UniProtKB-UniRule"/>
</dbReference>
<dbReference type="HAMAP" id="MF_00222">
    <property type="entry name" value="Shikimate_DH_AroE"/>
    <property type="match status" value="1"/>
</dbReference>
<comment type="similarity">
    <text evidence="4">Belongs to the shikimate dehydrogenase family.</text>
</comment>
<dbReference type="GO" id="GO:0005829">
    <property type="term" value="C:cytosol"/>
    <property type="evidence" value="ECO:0007669"/>
    <property type="project" value="TreeGrafter"/>
</dbReference>
<proteinExistence type="inferred from homology"/>
<dbReference type="NCBIfam" id="NF001319">
    <property type="entry name" value="PRK00258.3-3"/>
    <property type="match status" value="1"/>
</dbReference>
<feature type="binding site" evidence="4">
    <location>
        <position position="273"/>
    </location>
    <ligand>
        <name>shikimate</name>
        <dbReference type="ChEBI" id="CHEBI:36208"/>
    </ligand>
</feature>
<dbReference type="EMBL" id="PXYI01000002">
    <property type="protein sequence ID" value="PSJ42015.1"/>
    <property type="molecule type" value="Genomic_DNA"/>
</dbReference>
<dbReference type="GO" id="GO:0008652">
    <property type="term" value="P:amino acid biosynthetic process"/>
    <property type="evidence" value="ECO:0007669"/>
    <property type="project" value="UniProtKB-KW"/>
</dbReference>
<comment type="catalytic activity">
    <reaction evidence="4">
        <text>shikimate + NADP(+) = 3-dehydroshikimate + NADPH + H(+)</text>
        <dbReference type="Rhea" id="RHEA:17737"/>
        <dbReference type="ChEBI" id="CHEBI:15378"/>
        <dbReference type="ChEBI" id="CHEBI:16630"/>
        <dbReference type="ChEBI" id="CHEBI:36208"/>
        <dbReference type="ChEBI" id="CHEBI:57783"/>
        <dbReference type="ChEBI" id="CHEBI:58349"/>
        <dbReference type="EC" id="1.1.1.25"/>
    </reaction>
</comment>
<comment type="caution">
    <text evidence="4">Lacks conserved residue(s) required for the propagation of feature annotation.</text>
</comment>
<feature type="domain" description="Shikimate dehydrogenase substrate binding N-terminal" evidence="5">
    <location>
        <begin position="26"/>
        <end position="113"/>
    </location>
</feature>